<dbReference type="PANTHER" id="PTHR39418:SF1">
    <property type="entry name" value="DEHYDROGENASE"/>
    <property type="match status" value="1"/>
</dbReference>
<feature type="domain" description="Formylmethanofuran dehydrogenase subunit E" evidence="1">
    <location>
        <begin position="13"/>
        <end position="125"/>
    </location>
</feature>
<evidence type="ECO:0000313" key="2">
    <source>
        <dbReference type="EMBL" id="RJP75668.1"/>
    </source>
</evidence>
<dbReference type="InterPro" id="IPR053194">
    <property type="entry name" value="tRNA_methyltr_O"/>
</dbReference>
<dbReference type="PANTHER" id="PTHR39418">
    <property type="entry name" value="DEHYDROGENASE-RELATED"/>
    <property type="match status" value="1"/>
</dbReference>
<dbReference type="Proteomes" id="UP000285961">
    <property type="component" value="Unassembled WGS sequence"/>
</dbReference>
<gene>
    <name evidence="2" type="ORF">C4532_00125</name>
</gene>
<dbReference type="SUPFAM" id="SSF143555">
    <property type="entry name" value="FwdE-like"/>
    <property type="match status" value="1"/>
</dbReference>
<dbReference type="InterPro" id="IPR003814">
    <property type="entry name" value="FmdEsu_dom"/>
</dbReference>
<evidence type="ECO:0000259" key="1">
    <source>
        <dbReference type="Pfam" id="PF02663"/>
    </source>
</evidence>
<protein>
    <submittedName>
        <fullName evidence="2">Formylmethanofuran dehydrogenase</fullName>
    </submittedName>
</protein>
<sequence>MDFEALLEQSVRVHGHLCPGQVLGVRMSIVGLREAGISDPKGADRKNIIVFVEMDRCATDAVQSVTGCSLGKRTMKFMDYGKMAATFVNLCTRKAVRVLAREESREQAVALFPEMSDRYKAQLEAYKVMTEHDLFEAMQVEVKLKPEDMPGRPLSRVQCQQCGECVQDMREIRTEGRVLCRPCAHGGYYRIGEKILL</sequence>
<name>A0A419F9V1_9BACT</name>
<evidence type="ECO:0000313" key="3">
    <source>
        <dbReference type="Proteomes" id="UP000285961"/>
    </source>
</evidence>
<accession>A0A419F9V1</accession>
<comment type="caution">
    <text evidence="2">The sequence shown here is derived from an EMBL/GenBank/DDBJ whole genome shotgun (WGS) entry which is preliminary data.</text>
</comment>
<dbReference type="AlphaFoldDB" id="A0A419F9V1"/>
<dbReference type="EMBL" id="QZKI01000001">
    <property type="protein sequence ID" value="RJP75668.1"/>
    <property type="molecule type" value="Genomic_DNA"/>
</dbReference>
<organism evidence="2 3">
    <name type="scientific">Candidatus Abyssobacteria bacterium SURF_17</name>
    <dbReference type="NCBI Taxonomy" id="2093361"/>
    <lineage>
        <taxon>Bacteria</taxon>
        <taxon>Pseudomonadati</taxon>
        <taxon>Candidatus Hydrogenedentota</taxon>
        <taxon>Candidatus Abyssobacteria</taxon>
    </lineage>
</organism>
<proteinExistence type="predicted"/>
<dbReference type="Gene3D" id="3.30.1330.130">
    <property type="match status" value="1"/>
</dbReference>
<reference evidence="2 3" key="1">
    <citation type="journal article" date="2017" name="ISME J.">
        <title>Energy and carbon metabolisms in a deep terrestrial subsurface fluid microbial community.</title>
        <authorList>
            <person name="Momper L."/>
            <person name="Jungbluth S.P."/>
            <person name="Lee M.D."/>
            <person name="Amend J.P."/>
        </authorList>
    </citation>
    <scope>NUCLEOTIDE SEQUENCE [LARGE SCALE GENOMIC DNA]</scope>
    <source>
        <strain evidence="2">SURF_17</strain>
    </source>
</reference>
<dbReference type="Pfam" id="PF02663">
    <property type="entry name" value="FmdE"/>
    <property type="match status" value="1"/>
</dbReference>